<keyword evidence="7 9" id="KW-1133">Transmembrane helix</keyword>
<feature type="transmembrane region" description="Helical" evidence="9">
    <location>
        <begin position="101"/>
        <end position="120"/>
    </location>
</feature>
<feature type="transmembrane region" description="Helical" evidence="9">
    <location>
        <begin position="203"/>
        <end position="224"/>
    </location>
</feature>
<evidence type="ECO:0000256" key="8">
    <source>
        <dbReference type="ARBA" id="ARBA00023136"/>
    </source>
</evidence>
<reference evidence="10 11" key="1">
    <citation type="submission" date="2019-09" db="EMBL/GenBank/DDBJ databases">
        <authorList>
            <person name="Park J.-S."/>
            <person name="Choi H.-J."/>
        </authorList>
    </citation>
    <scope>NUCLEOTIDE SEQUENCE [LARGE SCALE GENOMIC DNA]</scope>
    <source>
        <strain evidence="10 11">176SS1-4</strain>
    </source>
</reference>
<keyword evidence="6" id="KW-1278">Translocase</keyword>
<dbReference type="PANTHER" id="PTHR30578:SF1">
    <property type="entry name" value="NA(+)-TRANSLOCATING NADH-QUINONE REDUCTASE SUBUNIT B"/>
    <property type="match status" value="1"/>
</dbReference>
<dbReference type="Proteomes" id="UP000326554">
    <property type="component" value="Unassembled WGS sequence"/>
</dbReference>
<evidence type="ECO:0000313" key="10">
    <source>
        <dbReference type="EMBL" id="KAA9009411.1"/>
    </source>
</evidence>
<feature type="transmembrane region" description="Helical" evidence="9">
    <location>
        <begin position="132"/>
        <end position="165"/>
    </location>
</feature>
<evidence type="ECO:0000256" key="7">
    <source>
        <dbReference type="ARBA" id="ARBA00022989"/>
    </source>
</evidence>
<keyword evidence="3" id="KW-0285">Flavoprotein</keyword>
<evidence type="ECO:0000256" key="9">
    <source>
        <dbReference type="SAM" id="Phobius"/>
    </source>
</evidence>
<comment type="caution">
    <text evidence="10">The sequence shown here is derived from an EMBL/GenBank/DDBJ whole genome shotgun (WGS) entry which is preliminary data.</text>
</comment>
<evidence type="ECO:0000256" key="3">
    <source>
        <dbReference type="ARBA" id="ARBA00022630"/>
    </source>
</evidence>
<feature type="transmembrane region" description="Helical" evidence="9">
    <location>
        <begin position="171"/>
        <end position="191"/>
    </location>
</feature>
<dbReference type="Pfam" id="PF03116">
    <property type="entry name" value="NQR2_RnfD_RnfE"/>
    <property type="match status" value="2"/>
</dbReference>
<dbReference type="GO" id="GO:0005886">
    <property type="term" value="C:plasma membrane"/>
    <property type="evidence" value="ECO:0007669"/>
    <property type="project" value="TreeGrafter"/>
</dbReference>
<feature type="transmembrane region" description="Helical" evidence="9">
    <location>
        <begin position="67"/>
        <end position="95"/>
    </location>
</feature>
<sequence length="261" mass="25981">MRRGLWTRELVGWILAAALLPVAATVLAVDGGPAAIRMGAAFVTAAFWAGLFRAIHGVPLSPTPLVLAVSVALLAPLGLTALQIALGVSFGIVLAELVFGGWGRNIIGAPAVALALLYLSHPGAAPPASETAVALAGWCAALLLLATGVLSMSVLLSGAVGVALVTVSLGLPLSPLPIAGGVVFAAVFLLGDPVAAPTSVPARIVYGAIAGSLAALLAGPTGLMGAGPPLVFAVLLAQVFAPAFDHAALSLNRLARERRRA</sequence>
<dbReference type="InterPro" id="IPR004338">
    <property type="entry name" value="NqrB/RnfD"/>
</dbReference>
<accession>A0A5J5GM90</accession>
<keyword evidence="11" id="KW-1185">Reference proteome</keyword>
<feature type="transmembrane region" description="Helical" evidence="9">
    <location>
        <begin position="230"/>
        <end position="251"/>
    </location>
</feature>
<organism evidence="10 11">
    <name type="scientific">Histidinibacterium aquaticum</name>
    <dbReference type="NCBI Taxonomy" id="2613962"/>
    <lineage>
        <taxon>Bacteria</taxon>
        <taxon>Pseudomonadati</taxon>
        <taxon>Pseudomonadota</taxon>
        <taxon>Alphaproteobacteria</taxon>
        <taxon>Rhodobacterales</taxon>
        <taxon>Paracoccaceae</taxon>
        <taxon>Histidinibacterium</taxon>
    </lineage>
</organism>
<protein>
    <recommendedName>
        <fullName evidence="12">NADH-quinone reductase</fullName>
    </recommendedName>
</protein>
<dbReference type="RefSeq" id="WP_150444944.1">
    <property type="nucleotide sequence ID" value="NZ_VYQE01000002.1"/>
</dbReference>
<keyword evidence="5 9" id="KW-0812">Transmembrane</keyword>
<evidence type="ECO:0000313" key="11">
    <source>
        <dbReference type="Proteomes" id="UP000326554"/>
    </source>
</evidence>
<proteinExistence type="predicted"/>
<gene>
    <name evidence="10" type="ORF">F3S47_09220</name>
</gene>
<keyword evidence="1" id="KW-0813">Transport</keyword>
<keyword evidence="4" id="KW-0288">FMN</keyword>
<evidence type="ECO:0000256" key="5">
    <source>
        <dbReference type="ARBA" id="ARBA00022692"/>
    </source>
</evidence>
<evidence type="ECO:0000256" key="1">
    <source>
        <dbReference type="ARBA" id="ARBA00022448"/>
    </source>
</evidence>
<feature type="transmembrane region" description="Helical" evidence="9">
    <location>
        <begin position="38"/>
        <end position="55"/>
    </location>
</feature>
<name>A0A5J5GM90_9RHOB</name>
<evidence type="ECO:0008006" key="12">
    <source>
        <dbReference type="Google" id="ProtNLM"/>
    </source>
</evidence>
<keyword evidence="2" id="KW-0597">Phosphoprotein</keyword>
<evidence type="ECO:0000256" key="6">
    <source>
        <dbReference type="ARBA" id="ARBA00022967"/>
    </source>
</evidence>
<keyword evidence="8 9" id="KW-0472">Membrane</keyword>
<dbReference type="EMBL" id="VYQE01000002">
    <property type="protein sequence ID" value="KAA9009411.1"/>
    <property type="molecule type" value="Genomic_DNA"/>
</dbReference>
<evidence type="ECO:0000256" key="4">
    <source>
        <dbReference type="ARBA" id="ARBA00022643"/>
    </source>
</evidence>
<dbReference type="PANTHER" id="PTHR30578">
    <property type="entry name" value="ELECTRON TRANSPORT COMPLEX PROTEIN RNFD"/>
    <property type="match status" value="1"/>
</dbReference>
<dbReference type="AlphaFoldDB" id="A0A5J5GM90"/>
<evidence type="ECO:0000256" key="2">
    <source>
        <dbReference type="ARBA" id="ARBA00022553"/>
    </source>
</evidence>
<dbReference type="GO" id="GO:0055085">
    <property type="term" value="P:transmembrane transport"/>
    <property type="evidence" value="ECO:0007669"/>
    <property type="project" value="InterPro"/>
</dbReference>